<feature type="region of interest" description="Disordered" evidence="1">
    <location>
        <begin position="231"/>
        <end position="394"/>
    </location>
</feature>
<dbReference type="STRING" id="182217.HCW_07435"/>
<feature type="region of interest" description="Disordered" evidence="1">
    <location>
        <begin position="1"/>
        <end position="213"/>
    </location>
</feature>
<feature type="compositionally biased region" description="Low complexity" evidence="1">
    <location>
        <begin position="288"/>
        <end position="305"/>
    </location>
</feature>
<feature type="compositionally biased region" description="Polar residues" evidence="1">
    <location>
        <begin position="70"/>
        <end position="80"/>
    </location>
</feature>
<feature type="compositionally biased region" description="Polar residues" evidence="1">
    <location>
        <begin position="91"/>
        <end position="106"/>
    </location>
</feature>
<organism evidence="3 4">
    <name type="scientific">Helicobacter cetorum (strain ATCC BAA-429 / MIT 00-7128)</name>
    <dbReference type="NCBI Taxonomy" id="182217"/>
    <lineage>
        <taxon>Bacteria</taxon>
        <taxon>Pseudomonadati</taxon>
        <taxon>Campylobacterota</taxon>
        <taxon>Epsilonproteobacteria</taxon>
        <taxon>Campylobacterales</taxon>
        <taxon>Helicobacteraceae</taxon>
        <taxon>Helicobacter</taxon>
    </lineage>
</organism>
<keyword evidence="4" id="KW-1185">Reference proteome</keyword>
<evidence type="ECO:0000313" key="3">
    <source>
        <dbReference type="EMBL" id="AFI04745.1"/>
    </source>
</evidence>
<feature type="compositionally biased region" description="Low complexity" evidence="1">
    <location>
        <begin position="368"/>
        <end position="380"/>
    </location>
</feature>
<dbReference type="AlphaFoldDB" id="I0EP76"/>
<dbReference type="HOGENOM" id="CLU_526549_0_0_7"/>
<dbReference type="EMBL" id="CP003479">
    <property type="protein sequence ID" value="AFI04745.1"/>
    <property type="molecule type" value="Genomic_DNA"/>
</dbReference>
<name>I0EP76_HELC0</name>
<evidence type="ECO:0000256" key="1">
    <source>
        <dbReference type="SAM" id="MobiDB-lite"/>
    </source>
</evidence>
<feature type="compositionally biased region" description="Polar residues" evidence="1">
    <location>
        <begin position="1"/>
        <end position="13"/>
    </location>
</feature>
<feature type="compositionally biased region" description="Polar residues" evidence="1">
    <location>
        <begin position="231"/>
        <end position="253"/>
    </location>
</feature>
<dbReference type="Proteomes" id="UP000005010">
    <property type="component" value="Chromosome"/>
</dbReference>
<dbReference type="Gene3D" id="3.30.750.140">
    <property type="match status" value="1"/>
</dbReference>
<accession>I0EP76</accession>
<dbReference type="eggNOG" id="COG3144">
    <property type="taxonomic scope" value="Bacteria"/>
</dbReference>
<dbReference type="RefSeq" id="WP_014661612.1">
    <property type="nucleotide sequence ID" value="NC_017737.1"/>
</dbReference>
<feature type="compositionally biased region" description="Low complexity" evidence="1">
    <location>
        <begin position="421"/>
        <end position="434"/>
    </location>
</feature>
<evidence type="ECO:0000313" key="4">
    <source>
        <dbReference type="Proteomes" id="UP000005010"/>
    </source>
</evidence>
<feature type="compositionally biased region" description="Basic and acidic residues" evidence="1">
    <location>
        <begin position="407"/>
        <end position="420"/>
    </location>
</feature>
<feature type="region of interest" description="Disordered" evidence="1">
    <location>
        <begin position="407"/>
        <end position="438"/>
    </location>
</feature>
<feature type="compositionally biased region" description="Polar residues" evidence="1">
    <location>
        <begin position="30"/>
        <end position="47"/>
    </location>
</feature>
<dbReference type="PATRIC" id="fig|182217.3.peg.1573"/>
<protein>
    <recommendedName>
        <fullName evidence="2">Flagellar hook-length control protein-like C-terminal domain-containing protein</fullName>
    </recommendedName>
</protein>
<reference evidence="4" key="1">
    <citation type="submission" date="2012-04" db="EMBL/GenBank/DDBJ databases">
        <title>Complete genome sequence of Helicobacter cetorum strain MIT 00-7128.</title>
        <authorList>
            <person name="Kersulyte D."/>
            <person name="Berg D.E."/>
        </authorList>
    </citation>
    <scope>NUCLEOTIDE SEQUENCE [LARGE SCALE GENOMIC DNA]</scope>
    <source>
        <strain evidence="4">MIT 00-7128</strain>
    </source>
</reference>
<feature type="compositionally biased region" description="Basic residues" evidence="1">
    <location>
        <begin position="336"/>
        <end position="351"/>
    </location>
</feature>
<feature type="domain" description="Flagellar hook-length control protein-like C-terminal" evidence="2">
    <location>
        <begin position="454"/>
        <end position="536"/>
    </location>
</feature>
<feature type="compositionally biased region" description="Polar residues" evidence="1">
    <location>
        <begin position="260"/>
        <end position="287"/>
    </location>
</feature>
<dbReference type="InterPro" id="IPR021136">
    <property type="entry name" value="Flagellar_hook_control-like_C"/>
</dbReference>
<proteinExistence type="predicted"/>
<feature type="compositionally biased region" description="Polar residues" evidence="1">
    <location>
        <begin position="306"/>
        <end position="334"/>
    </location>
</feature>
<sequence>MPSNINHTKSHQVPTKAIATPTKDPKDLVSSKTSSDNFKNLLNQKISKNTHKDALNNPSSLHKTPLSAPLETTKSTSIKTEPTKNAPKSPLTKSTNTSNLKQTTPQAPLADEVKTSSKTPLEEPKKSNIPTLKDLLSPNQALSNEPQNKQANTKHNEEQPNKSSQSINIPTTLPLHQKPTNNIPLSTQKAKETPTNPLNTLSNTHNLNTPTSTFKTLKDVDTLAKEHQIKASNLHLSTKQESPKEPQTLSTAQKLAPHIPNSTPKLSPSNPNQVQNKEASLSSALQAINSKTTTNTPNPKIPSSTKTPLETNDNPPSLKPKNTPTLNESLQTSIVKKAKMPKNAKKSKKKSMTLSQKETKVSKKSTSNLALLNTPKTPLLTPMPPLLNSSNANKTMNMPLKDVFKEEEKTSTIESKEKPQETNNTIQNTQPTPISENKSVAPKETIRYFAQQLKQEIQEYKPPMTKISMDLFPKELGRLEVSIQKVGKNLKVSVISHSNNLQTFLDNQQELKNSLSALGFEGIDLSFSQNHSEQQQPNQQEQDPTFLNQQKNASKTYQENHVEEKDTIAPISMQISLYA</sequence>
<dbReference type="InterPro" id="IPR038610">
    <property type="entry name" value="FliK-like_C_sf"/>
</dbReference>
<evidence type="ECO:0000259" key="2">
    <source>
        <dbReference type="Pfam" id="PF02120"/>
    </source>
</evidence>
<feature type="compositionally biased region" description="Low complexity" evidence="1">
    <location>
        <begin position="193"/>
        <end position="213"/>
    </location>
</feature>
<dbReference type="KEGG" id="hce:HCW_07435"/>
<feature type="compositionally biased region" description="Polar residues" evidence="1">
    <location>
        <begin position="178"/>
        <end position="188"/>
    </location>
</feature>
<feature type="compositionally biased region" description="Polar residues" evidence="1">
    <location>
        <begin position="161"/>
        <end position="171"/>
    </location>
</feature>
<dbReference type="Pfam" id="PF02120">
    <property type="entry name" value="Flg_hook"/>
    <property type="match status" value="1"/>
</dbReference>
<feature type="compositionally biased region" description="Basic and acidic residues" evidence="1">
    <location>
        <begin position="111"/>
        <end position="126"/>
    </location>
</feature>
<gene>
    <name evidence="3" type="ordered locus">HCW_07435</name>
</gene>
<feature type="compositionally biased region" description="Polar residues" evidence="1">
    <location>
        <begin position="137"/>
        <end position="153"/>
    </location>
</feature>